<evidence type="ECO:0000256" key="1">
    <source>
        <dbReference type="SAM" id="MobiDB-lite"/>
    </source>
</evidence>
<sequence>MWPHTFPVSDRHTLTKGSRLGPSRLHPDPAEQLAVNPAGDPLGGGRRRRCHGADEADLHRPDTDFRGRELR</sequence>
<gene>
    <name evidence="2" type="ORF">ACFFX0_01295</name>
</gene>
<dbReference type="EMBL" id="JBHMFI010000001">
    <property type="protein sequence ID" value="MFB9069900.1"/>
    <property type="molecule type" value="Genomic_DNA"/>
</dbReference>
<evidence type="ECO:0000313" key="3">
    <source>
        <dbReference type="Proteomes" id="UP001589575"/>
    </source>
</evidence>
<protein>
    <submittedName>
        <fullName evidence="2">Uncharacterized protein</fullName>
    </submittedName>
</protein>
<organism evidence="2 3">
    <name type="scientific">Citricoccus parietis</name>
    <dbReference type="NCBI Taxonomy" id="592307"/>
    <lineage>
        <taxon>Bacteria</taxon>
        <taxon>Bacillati</taxon>
        <taxon>Actinomycetota</taxon>
        <taxon>Actinomycetes</taxon>
        <taxon>Micrococcales</taxon>
        <taxon>Micrococcaceae</taxon>
        <taxon>Citricoccus</taxon>
    </lineage>
</organism>
<evidence type="ECO:0000313" key="2">
    <source>
        <dbReference type="EMBL" id="MFB9069900.1"/>
    </source>
</evidence>
<accession>A0ABV5FTA6</accession>
<comment type="caution">
    <text evidence="2">The sequence shown here is derived from an EMBL/GenBank/DDBJ whole genome shotgun (WGS) entry which is preliminary data.</text>
</comment>
<name>A0ABV5FTA6_9MICC</name>
<keyword evidence="3" id="KW-1185">Reference proteome</keyword>
<proteinExistence type="predicted"/>
<feature type="compositionally biased region" description="Basic and acidic residues" evidence="1">
    <location>
        <begin position="51"/>
        <end position="71"/>
    </location>
</feature>
<dbReference type="Proteomes" id="UP001589575">
    <property type="component" value="Unassembled WGS sequence"/>
</dbReference>
<reference evidence="2 3" key="1">
    <citation type="submission" date="2024-09" db="EMBL/GenBank/DDBJ databases">
        <authorList>
            <person name="Sun Q."/>
            <person name="Mori K."/>
        </authorList>
    </citation>
    <scope>NUCLEOTIDE SEQUENCE [LARGE SCALE GENOMIC DNA]</scope>
    <source>
        <strain evidence="2 3">CCM 7609</strain>
    </source>
</reference>
<feature type="region of interest" description="Disordered" evidence="1">
    <location>
        <begin position="1"/>
        <end position="71"/>
    </location>
</feature>